<dbReference type="Proteomes" id="UP000320244">
    <property type="component" value="Unassembled WGS sequence"/>
</dbReference>
<organism evidence="2 3">
    <name type="scientific">Leekyejoonella antrihumi</name>
    <dbReference type="NCBI Taxonomy" id="1660198"/>
    <lineage>
        <taxon>Bacteria</taxon>
        <taxon>Bacillati</taxon>
        <taxon>Actinomycetota</taxon>
        <taxon>Actinomycetes</taxon>
        <taxon>Micrococcales</taxon>
        <taxon>Dermacoccaceae</taxon>
        <taxon>Leekyejoonella</taxon>
    </lineage>
</organism>
<dbReference type="InterPro" id="IPR046789">
    <property type="entry name" value="HTH_62"/>
</dbReference>
<proteinExistence type="predicted"/>
<evidence type="ECO:0000313" key="3">
    <source>
        <dbReference type="Proteomes" id="UP000320244"/>
    </source>
</evidence>
<dbReference type="AlphaFoldDB" id="A0A563DWT5"/>
<dbReference type="OrthoDB" id="6909982at2"/>
<comment type="caution">
    <text evidence="2">The sequence shown here is derived from an EMBL/GenBank/DDBJ whole genome shotgun (WGS) entry which is preliminary data.</text>
</comment>
<evidence type="ECO:0000259" key="1">
    <source>
        <dbReference type="Pfam" id="PF20552"/>
    </source>
</evidence>
<accession>A0A563DWT5</accession>
<keyword evidence="3" id="KW-1185">Reference proteome</keyword>
<protein>
    <recommendedName>
        <fullName evidence="1">Recombinase-like domain-containing protein</fullName>
    </recommendedName>
</protein>
<reference evidence="2 3" key="1">
    <citation type="submission" date="2019-05" db="EMBL/GenBank/DDBJ databases">
        <authorList>
            <person name="Lee S.D."/>
        </authorList>
    </citation>
    <scope>NUCLEOTIDE SEQUENCE [LARGE SCALE GENOMIC DNA]</scope>
    <source>
        <strain evidence="2 3">C5-26</strain>
    </source>
</reference>
<dbReference type="RefSeq" id="WP_146318402.1">
    <property type="nucleotide sequence ID" value="NZ_VCQV01000025.1"/>
</dbReference>
<evidence type="ECO:0000313" key="2">
    <source>
        <dbReference type="EMBL" id="TWP34687.1"/>
    </source>
</evidence>
<dbReference type="EMBL" id="VCQV01000025">
    <property type="protein sequence ID" value="TWP34687.1"/>
    <property type="molecule type" value="Genomic_DNA"/>
</dbReference>
<gene>
    <name evidence="2" type="ORF">FGL98_16365</name>
</gene>
<reference evidence="2 3" key="2">
    <citation type="submission" date="2019-08" db="EMBL/GenBank/DDBJ databases">
        <title>Jejuicoccus antrihumi gen. nov., sp. nov., a new member of the family Dermacoccaceae isolated from a cave.</title>
        <authorList>
            <person name="Schumann P."/>
            <person name="Kim I.S."/>
        </authorList>
    </citation>
    <scope>NUCLEOTIDE SEQUENCE [LARGE SCALE GENOMIC DNA]</scope>
    <source>
        <strain evidence="2 3">C5-26</strain>
    </source>
</reference>
<dbReference type="Pfam" id="PF20552">
    <property type="entry name" value="HTH_62"/>
    <property type="match status" value="1"/>
</dbReference>
<name>A0A563DWT5_9MICO</name>
<sequence length="73" mass="8029">MQAPLYLEPNQTREGPLTPYEAKLSGLIQRVFAEGHYGLQELVQGLNDHGSTAPDGAPWTEESFRAEMSRLGA</sequence>
<feature type="domain" description="Recombinase-like" evidence="1">
    <location>
        <begin position="4"/>
        <end position="73"/>
    </location>
</feature>